<keyword evidence="4" id="KW-1133">Transmembrane helix</keyword>
<evidence type="ECO:0000256" key="4">
    <source>
        <dbReference type="SAM" id="Phobius"/>
    </source>
</evidence>
<dbReference type="PROSITE" id="PS00379">
    <property type="entry name" value="CDP_ALCOHOL_P_TRANSF"/>
    <property type="match status" value="1"/>
</dbReference>
<evidence type="ECO:0000313" key="6">
    <source>
        <dbReference type="Proteomes" id="UP001250214"/>
    </source>
</evidence>
<proteinExistence type="inferred from homology"/>
<evidence type="ECO:0000256" key="3">
    <source>
        <dbReference type="SAM" id="MobiDB-lite"/>
    </source>
</evidence>
<gene>
    <name evidence="5" type="ORF">RIF23_16865</name>
</gene>
<keyword evidence="6" id="KW-1185">Reference proteome</keyword>
<dbReference type="RefSeq" id="WP_310913528.1">
    <property type="nucleotide sequence ID" value="NZ_JAVLVT010000009.1"/>
</dbReference>
<dbReference type="EMBL" id="JAVLVT010000009">
    <property type="protein sequence ID" value="MDS1271966.1"/>
    <property type="molecule type" value="Genomic_DNA"/>
</dbReference>
<keyword evidence="1 2" id="KW-0808">Transferase</keyword>
<accession>A0ABU2H9L5</accession>
<keyword evidence="4" id="KW-0812">Transmembrane</keyword>
<keyword evidence="4" id="KW-0472">Membrane</keyword>
<dbReference type="Proteomes" id="UP001250214">
    <property type="component" value="Unassembled WGS sequence"/>
</dbReference>
<feature type="compositionally biased region" description="Basic and acidic residues" evidence="3">
    <location>
        <begin position="207"/>
        <end position="220"/>
    </location>
</feature>
<feature type="region of interest" description="Disordered" evidence="3">
    <location>
        <begin position="180"/>
        <end position="228"/>
    </location>
</feature>
<dbReference type="InterPro" id="IPR048254">
    <property type="entry name" value="CDP_ALCOHOL_P_TRANSF_CS"/>
</dbReference>
<feature type="transmembrane region" description="Helical" evidence="4">
    <location>
        <begin position="133"/>
        <end position="150"/>
    </location>
</feature>
<comment type="caution">
    <text evidence="5">The sequence shown here is derived from an EMBL/GenBank/DDBJ whole genome shotgun (WGS) entry which is preliminary data.</text>
</comment>
<dbReference type="InterPro" id="IPR000462">
    <property type="entry name" value="CDP-OH_P_trans"/>
</dbReference>
<dbReference type="Pfam" id="PF01066">
    <property type="entry name" value="CDP-OH_P_transf"/>
    <property type="match status" value="1"/>
</dbReference>
<comment type="similarity">
    <text evidence="2">Belongs to the CDP-alcohol phosphatidyltransferase class-I family.</text>
</comment>
<evidence type="ECO:0000256" key="2">
    <source>
        <dbReference type="RuleBase" id="RU003750"/>
    </source>
</evidence>
<evidence type="ECO:0000313" key="5">
    <source>
        <dbReference type="EMBL" id="MDS1271966.1"/>
    </source>
</evidence>
<dbReference type="InterPro" id="IPR043130">
    <property type="entry name" value="CDP-OH_PTrfase_TM_dom"/>
</dbReference>
<dbReference type="Gene3D" id="1.20.120.1760">
    <property type="match status" value="1"/>
</dbReference>
<protein>
    <submittedName>
        <fullName evidence="5">CDP-alcohol phosphatidyltransferase family protein</fullName>
    </submittedName>
</protein>
<organism evidence="5 6">
    <name type="scientific">Lipingzhangella rawalii</name>
    <dbReference type="NCBI Taxonomy" id="2055835"/>
    <lineage>
        <taxon>Bacteria</taxon>
        <taxon>Bacillati</taxon>
        <taxon>Actinomycetota</taxon>
        <taxon>Actinomycetes</taxon>
        <taxon>Streptosporangiales</taxon>
        <taxon>Nocardiopsidaceae</taxon>
        <taxon>Lipingzhangella</taxon>
    </lineage>
</organism>
<evidence type="ECO:0000256" key="1">
    <source>
        <dbReference type="ARBA" id="ARBA00022679"/>
    </source>
</evidence>
<name>A0ABU2H9L5_9ACTN</name>
<sequence length="368" mass="40659">MPAFTLDDVREQTYKRRDAWWTVLLVDPVAARLVTVTANRTSITPNQLTVMAALLGLAAAACFATASPGWLVVGALLFHASFIVDCMDGKVARLKGTGSVFGMWLDFLFDRIRDVVCAAALLGGQFAATGNPVFLWFAVGVIAVEMFRYLNGPQLAKVRTAMRTKMTRSLKELYELRESLGPTGEPVDPSDDAETTARSTQTEQEAQDVREAEQFTRESPDEGGEDGLDEAVELTPAQVARRQARDVQATELQEGFHRRFPWYTRLRSALHQYRIRSHLFSGIEFTMGVFIIAPLVGAFSLTGMLVTIALCGIFLLAFEIALIYKLWLSTRRFGVVLGQIDDQVLQLRSQLEARTESGPAEDDAVTVG</sequence>
<feature type="transmembrane region" description="Helical" evidence="4">
    <location>
        <begin position="305"/>
        <end position="324"/>
    </location>
</feature>
<feature type="transmembrane region" description="Helical" evidence="4">
    <location>
        <begin position="279"/>
        <end position="299"/>
    </location>
</feature>
<feature type="transmembrane region" description="Helical" evidence="4">
    <location>
        <begin position="50"/>
        <end position="78"/>
    </location>
</feature>
<reference evidence="6" key="1">
    <citation type="submission" date="2023-07" db="EMBL/GenBank/DDBJ databases">
        <title>Novel species in the genus Lipingzhangella isolated from Sambhar Salt Lake.</title>
        <authorList>
            <person name="Jiya N."/>
            <person name="Kajale S."/>
            <person name="Sharma A."/>
        </authorList>
    </citation>
    <scope>NUCLEOTIDE SEQUENCE [LARGE SCALE GENOMIC DNA]</scope>
    <source>
        <strain evidence="6">LS1_29</strain>
    </source>
</reference>